<evidence type="ECO:0000313" key="1">
    <source>
        <dbReference type="EMBL" id="KAJ8665891.1"/>
    </source>
</evidence>
<protein>
    <submittedName>
        <fullName evidence="1">Uncharacterized protein</fullName>
    </submittedName>
</protein>
<reference evidence="1" key="1">
    <citation type="submission" date="2023-04" db="EMBL/GenBank/DDBJ databases">
        <title>A chromosome-level genome assembly of the parasitoid wasp Eretmocerus hayati.</title>
        <authorList>
            <person name="Zhong Y."/>
            <person name="Liu S."/>
            <person name="Liu Y."/>
        </authorList>
    </citation>
    <scope>NUCLEOTIDE SEQUENCE</scope>
    <source>
        <strain evidence="1">ZJU_SS_LIU_2023</strain>
    </source>
</reference>
<comment type="caution">
    <text evidence="1">The sequence shown here is derived from an EMBL/GenBank/DDBJ whole genome shotgun (WGS) entry which is preliminary data.</text>
</comment>
<name>A0ACC2N5B8_9HYME</name>
<proteinExistence type="predicted"/>
<dbReference type="EMBL" id="CM056744">
    <property type="protein sequence ID" value="KAJ8665891.1"/>
    <property type="molecule type" value="Genomic_DNA"/>
</dbReference>
<organism evidence="1 2">
    <name type="scientific">Eretmocerus hayati</name>
    <dbReference type="NCBI Taxonomy" id="131215"/>
    <lineage>
        <taxon>Eukaryota</taxon>
        <taxon>Metazoa</taxon>
        <taxon>Ecdysozoa</taxon>
        <taxon>Arthropoda</taxon>
        <taxon>Hexapoda</taxon>
        <taxon>Insecta</taxon>
        <taxon>Pterygota</taxon>
        <taxon>Neoptera</taxon>
        <taxon>Endopterygota</taxon>
        <taxon>Hymenoptera</taxon>
        <taxon>Apocrita</taxon>
        <taxon>Proctotrupomorpha</taxon>
        <taxon>Chalcidoidea</taxon>
        <taxon>Aphelinidae</taxon>
        <taxon>Aphelininae</taxon>
        <taxon>Eretmocerus</taxon>
    </lineage>
</organism>
<accession>A0ACC2N5B8</accession>
<sequence length="152" mass="17559">GFRTAAHSRPIKDVSSDSKFDDRLQTDNESLCSTDEEDKQQKQRYETNSDSSPERDETTQDKRLRLAKDYLDRMKRGGRDEAIFDKDVTRFLEEDYLEGRGKFRRNVASHYLGHGEISHLLCRDHKRSVTCTCLTNDGQYLFSGSKDGSIVK</sequence>
<evidence type="ECO:0000313" key="2">
    <source>
        <dbReference type="Proteomes" id="UP001239111"/>
    </source>
</evidence>
<dbReference type="Proteomes" id="UP001239111">
    <property type="component" value="Chromosome 4"/>
</dbReference>
<feature type="non-terminal residue" evidence="1">
    <location>
        <position position="1"/>
    </location>
</feature>
<gene>
    <name evidence="1" type="ORF">QAD02_007553</name>
</gene>
<feature type="non-terminal residue" evidence="1">
    <location>
        <position position="152"/>
    </location>
</feature>
<keyword evidence="2" id="KW-1185">Reference proteome</keyword>